<comment type="caution">
    <text evidence="2">The sequence shown here is derived from an EMBL/GenBank/DDBJ whole genome shotgun (WGS) entry which is preliminary data.</text>
</comment>
<evidence type="ECO:0000313" key="3">
    <source>
        <dbReference type="Proteomes" id="UP000630660"/>
    </source>
</evidence>
<dbReference type="Gene3D" id="2.60.120.460">
    <property type="entry name" value="YjbQ-like"/>
    <property type="match status" value="1"/>
</dbReference>
<proteinExistence type="inferred from homology"/>
<dbReference type="NCBIfam" id="TIGR00149">
    <property type="entry name" value="TIGR00149_YjbQ"/>
    <property type="match status" value="1"/>
</dbReference>
<dbReference type="EMBL" id="WJKJ01000070">
    <property type="protein sequence ID" value="MBD3364029.1"/>
    <property type="molecule type" value="Genomic_DNA"/>
</dbReference>
<name>A0A9D5K8H3_UNCW3</name>
<evidence type="ECO:0000256" key="1">
    <source>
        <dbReference type="ARBA" id="ARBA00005534"/>
    </source>
</evidence>
<dbReference type="Pfam" id="PF01894">
    <property type="entry name" value="YjbQ"/>
    <property type="match status" value="1"/>
</dbReference>
<sequence length="139" mass="15326">MSVFSESISLQAKGFADMHNLTPRLKEILKASKLKDGILTVILPGSTGGITTIEYESGVLKDLSELLEKLIPSDRAYHHDAAWGDGNGFSHLRSALIGTSFSVPFKDGKLVLGTWQQVTYIDFDNRPRSRKLHVQLVGE</sequence>
<accession>A0A9D5K8H3</accession>
<dbReference type="PANTHER" id="PTHR30615:SF8">
    <property type="entry name" value="UPF0047 PROTEIN C4A8.02C"/>
    <property type="match status" value="1"/>
</dbReference>
<dbReference type="InterPro" id="IPR001602">
    <property type="entry name" value="UPF0047_YjbQ-like"/>
</dbReference>
<reference evidence="2" key="1">
    <citation type="submission" date="2019-11" db="EMBL/GenBank/DDBJ databases">
        <title>Microbial mats filling the niche in hypersaline microbial mats.</title>
        <authorList>
            <person name="Wong H.L."/>
            <person name="Macleod F.I."/>
            <person name="White R.A. III"/>
            <person name="Burns B.P."/>
        </authorList>
    </citation>
    <scope>NUCLEOTIDE SEQUENCE</scope>
    <source>
        <strain evidence="2">Bin_327</strain>
    </source>
</reference>
<dbReference type="Proteomes" id="UP000630660">
    <property type="component" value="Unassembled WGS sequence"/>
</dbReference>
<dbReference type="PIRSF" id="PIRSF004681">
    <property type="entry name" value="UCP004681"/>
    <property type="match status" value="1"/>
</dbReference>
<protein>
    <submittedName>
        <fullName evidence="2">YjbQ family protein</fullName>
    </submittedName>
</protein>
<comment type="similarity">
    <text evidence="1">Belongs to the UPF0047 family.</text>
</comment>
<dbReference type="AlphaFoldDB" id="A0A9D5K8H3"/>
<evidence type="ECO:0000313" key="2">
    <source>
        <dbReference type="EMBL" id="MBD3364029.1"/>
    </source>
</evidence>
<gene>
    <name evidence="2" type="ORF">GF359_02320</name>
</gene>
<dbReference type="PANTHER" id="PTHR30615">
    <property type="entry name" value="UNCHARACTERIZED PROTEIN YJBQ-RELATED"/>
    <property type="match status" value="1"/>
</dbReference>
<organism evidence="2 3">
    <name type="scientific">candidate division WOR-3 bacterium</name>
    <dbReference type="NCBI Taxonomy" id="2052148"/>
    <lineage>
        <taxon>Bacteria</taxon>
        <taxon>Bacteria division WOR-3</taxon>
    </lineage>
</organism>
<dbReference type="SUPFAM" id="SSF111038">
    <property type="entry name" value="YjbQ-like"/>
    <property type="match status" value="1"/>
</dbReference>
<dbReference type="InterPro" id="IPR035917">
    <property type="entry name" value="YjbQ-like_sf"/>
</dbReference>